<keyword evidence="3" id="KW-1185">Reference proteome</keyword>
<dbReference type="RefSeq" id="XP_034108706.1">
    <property type="nucleotide sequence ID" value="XM_034252815.2"/>
</dbReference>
<dbReference type="Pfam" id="PF05517">
    <property type="entry name" value="p25-alpha"/>
    <property type="match status" value="1"/>
</dbReference>
<sequence length="190" mass="20343">MSEAAENGSSAAATEAPAAELAELALEETPKVTFSDQFKAFSKFGDTKSDGKLITLSQSDKWMKQAKVIDKQITTTDTGIHFKKFKAMKISLPDYNKFLDDLAKTKKVELATIKSKMAGCGAPGVISASAGKAAATVDRLTDTSKYTGSHKERFDATGKGKGIAGRRNLVDDSGYVSGYQHKDTYDGAQK</sequence>
<dbReference type="GO" id="GO:0001578">
    <property type="term" value="P:microtubule bundle formation"/>
    <property type="evidence" value="ECO:0007669"/>
    <property type="project" value="TreeGrafter"/>
</dbReference>
<dbReference type="Gene3D" id="1.10.238.10">
    <property type="entry name" value="EF-hand"/>
    <property type="match status" value="1"/>
</dbReference>
<evidence type="ECO:0000256" key="2">
    <source>
        <dbReference type="ARBA" id="ARBA00069104"/>
    </source>
</evidence>
<dbReference type="FunFam" id="1.10.238.10:FF:000266">
    <property type="entry name" value="TPPP family protein"/>
    <property type="match status" value="1"/>
</dbReference>
<dbReference type="GO" id="GO:0015631">
    <property type="term" value="F:tubulin binding"/>
    <property type="evidence" value="ECO:0007669"/>
    <property type="project" value="InterPro"/>
</dbReference>
<accession>A0A6P8WY59</accession>
<dbReference type="AlphaFoldDB" id="A0A6P8WY59"/>
<evidence type="ECO:0000256" key="1">
    <source>
        <dbReference type="ARBA" id="ARBA00010994"/>
    </source>
</evidence>
<name>A0A6P8WY59_DROAB</name>
<dbReference type="PANTHER" id="PTHR12932:SF9">
    <property type="entry name" value="TUBULIN POLYMERIZATION-PROMOTING PROTEIN HOMOLOG"/>
    <property type="match status" value="1"/>
</dbReference>
<comment type="similarity">
    <text evidence="1">Belongs to the TPPP family.</text>
</comment>
<dbReference type="GO" id="GO:0032273">
    <property type="term" value="P:positive regulation of protein polymerization"/>
    <property type="evidence" value="ECO:0007669"/>
    <property type="project" value="TreeGrafter"/>
</dbReference>
<dbReference type="SUPFAM" id="SSF47473">
    <property type="entry name" value="EF-hand"/>
    <property type="match status" value="1"/>
</dbReference>
<evidence type="ECO:0000313" key="4">
    <source>
        <dbReference type="RefSeq" id="XP_034108706.1"/>
    </source>
</evidence>
<dbReference type="InterPro" id="IPR008907">
    <property type="entry name" value="TPP/p25"/>
</dbReference>
<dbReference type="OrthoDB" id="548799at2759"/>
<evidence type="ECO:0000313" key="3">
    <source>
        <dbReference type="Proteomes" id="UP000515160"/>
    </source>
</evidence>
<dbReference type="CTD" id="39813"/>
<dbReference type="GeneID" id="117570909"/>
<dbReference type="InterPro" id="IPR011992">
    <property type="entry name" value="EF-hand-dom_pair"/>
</dbReference>
<gene>
    <name evidence="4" type="primary">LOC117570909</name>
</gene>
<proteinExistence type="inferred from homology"/>
<protein>
    <recommendedName>
        <fullName evidence="2">Tubulin polymerization-promoting protein homolog</fullName>
    </recommendedName>
</protein>
<dbReference type="GO" id="GO:0046785">
    <property type="term" value="P:microtubule polymerization"/>
    <property type="evidence" value="ECO:0007669"/>
    <property type="project" value="InterPro"/>
</dbReference>
<dbReference type="Proteomes" id="UP000515160">
    <property type="component" value="Chromosome 3"/>
</dbReference>
<dbReference type="GO" id="GO:0005874">
    <property type="term" value="C:microtubule"/>
    <property type="evidence" value="ECO:0007669"/>
    <property type="project" value="TreeGrafter"/>
</dbReference>
<dbReference type="PANTHER" id="PTHR12932">
    <property type="entry name" value="P25 ALPHA-RELATED"/>
    <property type="match status" value="1"/>
</dbReference>
<reference evidence="4" key="1">
    <citation type="submission" date="2025-08" db="UniProtKB">
        <authorList>
            <consortium name="RefSeq"/>
        </authorList>
    </citation>
    <scope>IDENTIFICATION</scope>
    <source>
        <strain evidence="4">15112-1751.03</strain>
        <tissue evidence="4">Whole Adult</tissue>
    </source>
</reference>
<organism evidence="3 4">
    <name type="scientific">Drosophila albomicans</name>
    <name type="common">Fruit fly</name>
    <dbReference type="NCBI Taxonomy" id="7291"/>
    <lineage>
        <taxon>Eukaryota</taxon>
        <taxon>Metazoa</taxon>
        <taxon>Ecdysozoa</taxon>
        <taxon>Arthropoda</taxon>
        <taxon>Hexapoda</taxon>
        <taxon>Insecta</taxon>
        <taxon>Pterygota</taxon>
        <taxon>Neoptera</taxon>
        <taxon>Endopterygota</taxon>
        <taxon>Diptera</taxon>
        <taxon>Brachycera</taxon>
        <taxon>Muscomorpha</taxon>
        <taxon>Ephydroidea</taxon>
        <taxon>Drosophilidae</taxon>
        <taxon>Drosophila</taxon>
    </lineage>
</organism>